<protein>
    <submittedName>
        <fullName evidence="1">Uncharacterized protein</fullName>
    </submittedName>
</protein>
<accession>A0A8X6GQ48</accession>
<sequence>MLCHSNFWLSNSISDGPGGLQIPGVEGGPYLPSWRLLLSNATSDGILNVRDSLLAPWPRNYAIRSIIQPRLDFACRKAHVRKSQMERLDKIFVSVAKNILNLPLRSNTTIVHLACRRGGAALHLFRELLDVHTIGHAFRSLVHLCKWWPR</sequence>
<evidence type="ECO:0000313" key="1">
    <source>
        <dbReference type="EMBL" id="GFR09106.1"/>
    </source>
</evidence>
<gene>
    <name evidence="1" type="ORF">TNCT_319031</name>
</gene>
<dbReference type="AlphaFoldDB" id="A0A8X6GQ48"/>
<name>A0A8X6GQ48_TRICU</name>
<dbReference type="OrthoDB" id="8197617at2759"/>
<comment type="caution">
    <text evidence="1">The sequence shown here is derived from an EMBL/GenBank/DDBJ whole genome shotgun (WGS) entry which is preliminary data.</text>
</comment>
<dbReference type="Proteomes" id="UP000887116">
    <property type="component" value="Unassembled WGS sequence"/>
</dbReference>
<keyword evidence="2" id="KW-1185">Reference proteome</keyword>
<evidence type="ECO:0000313" key="2">
    <source>
        <dbReference type="Proteomes" id="UP000887116"/>
    </source>
</evidence>
<dbReference type="EMBL" id="BMAO01036232">
    <property type="protein sequence ID" value="GFR09106.1"/>
    <property type="molecule type" value="Genomic_DNA"/>
</dbReference>
<organism evidence="1 2">
    <name type="scientific">Trichonephila clavata</name>
    <name type="common">Joro spider</name>
    <name type="synonym">Nephila clavata</name>
    <dbReference type="NCBI Taxonomy" id="2740835"/>
    <lineage>
        <taxon>Eukaryota</taxon>
        <taxon>Metazoa</taxon>
        <taxon>Ecdysozoa</taxon>
        <taxon>Arthropoda</taxon>
        <taxon>Chelicerata</taxon>
        <taxon>Arachnida</taxon>
        <taxon>Araneae</taxon>
        <taxon>Araneomorphae</taxon>
        <taxon>Entelegynae</taxon>
        <taxon>Araneoidea</taxon>
        <taxon>Nephilidae</taxon>
        <taxon>Trichonephila</taxon>
    </lineage>
</organism>
<reference evidence="1" key="1">
    <citation type="submission" date="2020-07" db="EMBL/GenBank/DDBJ databases">
        <title>Multicomponent nature underlies the extraordinary mechanical properties of spider dragline silk.</title>
        <authorList>
            <person name="Kono N."/>
            <person name="Nakamura H."/>
            <person name="Mori M."/>
            <person name="Yoshida Y."/>
            <person name="Ohtoshi R."/>
            <person name="Malay A.D."/>
            <person name="Moran D.A.P."/>
            <person name="Tomita M."/>
            <person name="Numata K."/>
            <person name="Arakawa K."/>
        </authorList>
    </citation>
    <scope>NUCLEOTIDE SEQUENCE</scope>
</reference>
<proteinExistence type="predicted"/>